<dbReference type="EMBL" id="PVSR01000048">
    <property type="protein sequence ID" value="PRW61939.1"/>
    <property type="molecule type" value="Genomic_DNA"/>
</dbReference>
<name>A0A2T0GS61_ACTMO</name>
<dbReference type="Pfam" id="PF01471">
    <property type="entry name" value="PG_binding_1"/>
    <property type="match status" value="1"/>
</dbReference>
<evidence type="ECO:0000259" key="2">
    <source>
        <dbReference type="Pfam" id="PF01471"/>
    </source>
</evidence>
<evidence type="ECO:0000256" key="1">
    <source>
        <dbReference type="SAM" id="SignalP"/>
    </source>
</evidence>
<dbReference type="InterPro" id="IPR036365">
    <property type="entry name" value="PGBD-like_sf"/>
</dbReference>
<reference evidence="3 4" key="1">
    <citation type="submission" date="2018-03" db="EMBL/GenBank/DDBJ databases">
        <title>Actinopolyspora mortivallis from Sahara, screening for active biomolecules.</title>
        <authorList>
            <person name="Selama O."/>
            <person name="Wellington E.M.H."/>
            <person name="Hacene H."/>
        </authorList>
    </citation>
    <scope>NUCLEOTIDE SEQUENCE [LARGE SCALE GENOMIC DNA]</scope>
    <source>
        <strain evidence="3 4">M5A</strain>
    </source>
</reference>
<dbReference type="InterPro" id="IPR036366">
    <property type="entry name" value="PGBDSf"/>
</dbReference>
<proteinExistence type="predicted"/>
<keyword evidence="1" id="KW-0732">Signal</keyword>
<dbReference type="Gene3D" id="1.10.101.10">
    <property type="entry name" value="PGBD-like superfamily/PGBD"/>
    <property type="match status" value="1"/>
</dbReference>
<evidence type="ECO:0000313" key="4">
    <source>
        <dbReference type="Proteomes" id="UP000239352"/>
    </source>
</evidence>
<accession>A0A2T0GS61</accession>
<dbReference type="InterPro" id="IPR002477">
    <property type="entry name" value="Peptidoglycan-bd-like"/>
</dbReference>
<dbReference type="SUPFAM" id="SSF47090">
    <property type="entry name" value="PGBD-like"/>
    <property type="match status" value="1"/>
</dbReference>
<keyword evidence="4" id="KW-1185">Reference proteome</keyword>
<gene>
    <name evidence="3" type="ORF">CEP50_17995</name>
</gene>
<protein>
    <recommendedName>
        <fullName evidence="2">Peptidoglycan binding-like domain-containing protein</fullName>
    </recommendedName>
</protein>
<sequence>MIIEHMQKRIKRFMATLGVFAAAGAMSVTVAPAATASTATTTALPTCTKVFQYLPASSGDSWDCLLSQGISNNAVHALQVSLNNCNGQSLAEDGIYGPATRSAVMDVQRSAGIAVDGVYGPNTRKNMLWLTATGCNSRDW</sequence>
<feature type="chain" id="PRO_5039538279" description="Peptidoglycan binding-like domain-containing protein" evidence="1">
    <location>
        <begin position="37"/>
        <end position="140"/>
    </location>
</feature>
<evidence type="ECO:0000313" key="3">
    <source>
        <dbReference type="EMBL" id="PRW61939.1"/>
    </source>
</evidence>
<organism evidence="3 4">
    <name type="scientific">Actinopolyspora mortivallis</name>
    <dbReference type="NCBI Taxonomy" id="33906"/>
    <lineage>
        <taxon>Bacteria</taxon>
        <taxon>Bacillati</taxon>
        <taxon>Actinomycetota</taxon>
        <taxon>Actinomycetes</taxon>
        <taxon>Actinopolysporales</taxon>
        <taxon>Actinopolysporaceae</taxon>
        <taxon>Actinopolyspora</taxon>
    </lineage>
</organism>
<dbReference type="RefSeq" id="WP_106115114.1">
    <property type="nucleotide sequence ID" value="NZ_PVSR01000048.1"/>
</dbReference>
<feature type="domain" description="Peptidoglycan binding-like" evidence="2">
    <location>
        <begin position="72"/>
        <end position="125"/>
    </location>
</feature>
<dbReference type="AlphaFoldDB" id="A0A2T0GS61"/>
<comment type="caution">
    <text evidence="3">The sequence shown here is derived from an EMBL/GenBank/DDBJ whole genome shotgun (WGS) entry which is preliminary data.</text>
</comment>
<dbReference type="InParanoid" id="A0A2T0GS61"/>
<feature type="signal peptide" evidence="1">
    <location>
        <begin position="1"/>
        <end position="36"/>
    </location>
</feature>
<dbReference type="Proteomes" id="UP000239352">
    <property type="component" value="Unassembled WGS sequence"/>
</dbReference>